<evidence type="ECO:0000313" key="2">
    <source>
        <dbReference type="EMBL" id="UOB18052.1"/>
    </source>
</evidence>
<dbReference type="InterPro" id="IPR027843">
    <property type="entry name" value="DUF4440"/>
</dbReference>
<evidence type="ECO:0000259" key="1">
    <source>
        <dbReference type="Pfam" id="PF14534"/>
    </source>
</evidence>
<reference evidence="2" key="1">
    <citation type="submission" date="2022-03" db="EMBL/GenBank/DDBJ databases">
        <title>Description of Abyssus ytuae gen. nov., sp. nov., a novel member of the family Flavobacteriaceae isolated from the sediment of Mariana Trench.</title>
        <authorList>
            <person name="Zhang J."/>
            <person name="Xu X."/>
        </authorList>
    </citation>
    <scope>NUCLEOTIDE SEQUENCE</scope>
    <source>
        <strain evidence="2">MT3330</strain>
    </source>
</reference>
<sequence length="165" mass="19077">MKIFNLILQFTIITATTAVFSQEDKESELFKTLQEKDSLIFNEAFNKCDISHLYTIASDDFEFYHDQGGITSTKSDFIKSVENNICSSDYKPKRKLIKESLEVYPLKKNGVLYGAVQTGVHKFYILKKGEEEYSPASIAKFTHLWLLDNNEWKLSRVLSYDHQSP</sequence>
<organism evidence="2 3">
    <name type="scientific">Abyssalbus ytuae</name>
    <dbReference type="NCBI Taxonomy" id="2926907"/>
    <lineage>
        <taxon>Bacteria</taxon>
        <taxon>Pseudomonadati</taxon>
        <taxon>Bacteroidota</taxon>
        <taxon>Flavobacteriia</taxon>
        <taxon>Flavobacteriales</taxon>
        <taxon>Flavobacteriaceae</taxon>
        <taxon>Abyssalbus</taxon>
    </lineage>
</organism>
<dbReference type="RefSeq" id="WP_255843978.1">
    <property type="nucleotide sequence ID" value="NZ_CP094358.1"/>
</dbReference>
<gene>
    <name evidence="2" type="ORF">MQE35_01830</name>
</gene>
<protein>
    <submittedName>
        <fullName evidence="2">Nuclear transport factor 2 family protein</fullName>
    </submittedName>
</protein>
<dbReference type="KEGG" id="fbm:MQE35_01830"/>
<accession>A0A9E6ZZJ8</accession>
<dbReference type="Gene3D" id="3.10.450.50">
    <property type="match status" value="1"/>
</dbReference>
<evidence type="ECO:0000313" key="3">
    <source>
        <dbReference type="Proteomes" id="UP000831290"/>
    </source>
</evidence>
<dbReference type="EMBL" id="CP094358">
    <property type="protein sequence ID" value="UOB18052.1"/>
    <property type="molecule type" value="Genomic_DNA"/>
</dbReference>
<dbReference type="SUPFAM" id="SSF54427">
    <property type="entry name" value="NTF2-like"/>
    <property type="match status" value="1"/>
</dbReference>
<keyword evidence="3" id="KW-1185">Reference proteome</keyword>
<proteinExistence type="predicted"/>
<dbReference type="Pfam" id="PF14534">
    <property type="entry name" value="DUF4440"/>
    <property type="match status" value="1"/>
</dbReference>
<feature type="domain" description="DUF4440" evidence="1">
    <location>
        <begin position="41"/>
        <end position="154"/>
    </location>
</feature>
<dbReference type="Proteomes" id="UP000831290">
    <property type="component" value="Chromosome"/>
</dbReference>
<name>A0A9E6ZZJ8_9FLAO</name>
<dbReference type="AlphaFoldDB" id="A0A9E6ZZJ8"/>
<dbReference type="InterPro" id="IPR032710">
    <property type="entry name" value="NTF2-like_dom_sf"/>
</dbReference>